<evidence type="ECO:0000256" key="15">
    <source>
        <dbReference type="ARBA" id="ARBA00023163"/>
    </source>
</evidence>
<evidence type="ECO:0000256" key="13">
    <source>
        <dbReference type="ARBA" id="ARBA00022884"/>
    </source>
</evidence>
<evidence type="ECO:0000256" key="16">
    <source>
        <dbReference type="ARBA" id="ARBA00023242"/>
    </source>
</evidence>
<keyword evidence="9" id="KW-0540">Nuclease</keyword>
<evidence type="ECO:0000313" key="20">
    <source>
        <dbReference type="EMBL" id="CAI0391366.1"/>
    </source>
</evidence>
<keyword evidence="8" id="KW-0963">Cytoplasm</keyword>
<feature type="compositionally biased region" description="Pro residues" evidence="18">
    <location>
        <begin position="12"/>
        <end position="23"/>
    </location>
</feature>
<dbReference type="InterPro" id="IPR039637">
    <property type="entry name" value="CNOT7/CNOT8/Pop2"/>
</dbReference>
<comment type="caution">
    <text evidence="20">The sequence shown here is derived from an EMBL/GenBank/DDBJ whole genome shotgun (WGS) entry which is preliminary data.</text>
</comment>
<comment type="function">
    <text evidence="17">Ubiquitous transcription factor required for a diverse set of processes. It is a component of the CCR4 complex involved in the control of gene expression.</text>
</comment>
<evidence type="ECO:0000256" key="18">
    <source>
        <dbReference type="SAM" id="MobiDB-lite"/>
    </source>
</evidence>
<dbReference type="Pfam" id="PF04857">
    <property type="entry name" value="CAF1"/>
    <property type="match status" value="1"/>
</dbReference>
<proteinExistence type="inferred from homology"/>
<evidence type="ECO:0000256" key="10">
    <source>
        <dbReference type="ARBA" id="ARBA00022723"/>
    </source>
</evidence>
<evidence type="ECO:0000256" key="1">
    <source>
        <dbReference type="ARBA" id="ARBA00001663"/>
    </source>
</evidence>
<reference evidence="20" key="1">
    <citation type="submission" date="2022-08" db="EMBL/GenBank/DDBJ databases">
        <authorList>
            <person name="Gutierrez-Valencia J."/>
        </authorList>
    </citation>
    <scope>NUCLEOTIDE SEQUENCE</scope>
</reference>
<dbReference type="GO" id="GO:0005737">
    <property type="term" value="C:cytoplasm"/>
    <property type="evidence" value="ECO:0007669"/>
    <property type="project" value="UniProtKB-SubCell"/>
</dbReference>
<dbReference type="GO" id="GO:0004535">
    <property type="term" value="F:poly(A)-specific ribonuclease activity"/>
    <property type="evidence" value="ECO:0007669"/>
    <property type="project" value="UniProtKB-EC"/>
</dbReference>
<dbReference type="GO" id="GO:0046872">
    <property type="term" value="F:metal ion binding"/>
    <property type="evidence" value="ECO:0007669"/>
    <property type="project" value="UniProtKB-KW"/>
</dbReference>
<dbReference type="InterPro" id="IPR012337">
    <property type="entry name" value="RNaseH-like_sf"/>
</dbReference>
<protein>
    <recommendedName>
        <fullName evidence="7">poly(A)-specific ribonuclease</fullName>
        <ecNumber evidence="7">3.1.13.4</ecNumber>
    </recommendedName>
</protein>
<comment type="catalytic activity">
    <reaction evidence="1">
        <text>Exonucleolytic cleavage of poly(A) to 5'-AMP.</text>
        <dbReference type="EC" id="3.1.13.4"/>
    </reaction>
</comment>
<dbReference type="InterPro" id="IPR006941">
    <property type="entry name" value="RNase_CAF1"/>
</dbReference>
<keyword evidence="12" id="KW-0269">Exonuclease</keyword>
<dbReference type="Gene3D" id="3.30.420.10">
    <property type="entry name" value="Ribonuclease H-like superfamily/Ribonuclease H"/>
    <property type="match status" value="1"/>
</dbReference>
<comment type="cofactor">
    <cofactor evidence="2">
        <name>a divalent metal cation</name>
        <dbReference type="ChEBI" id="CHEBI:60240"/>
    </cofactor>
</comment>
<dbReference type="GO" id="GO:0009617">
    <property type="term" value="P:response to bacterium"/>
    <property type="evidence" value="ECO:0007669"/>
    <property type="project" value="UniProtKB-ARBA"/>
</dbReference>
<dbReference type="GO" id="GO:0030014">
    <property type="term" value="C:CCR4-NOT complex"/>
    <property type="evidence" value="ECO:0007669"/>
    <property type="project" value="InterPro"/>
</dbReference>
<comment type="subcellular location">
    <subcellularLocation>
        <location evidence="4">Cytoplasm</location>
    </subcellularLocation>
    <subcellularLocation>
        <location evidence="3">Nucleus</location>
    </subcellularLocation>
</comment>
<keyword evidence="16" id="KW-0539">Nucleus</keyword>
<keyword evidence="15" id="KW-0804">Transcription</keyword>
<dbReference type="EMBL" id="CAMGYJ010000003">
    <property type="protein sequence ID" value="CAI0391366.1"/>
    <property type="molecule type" value="Genomic_DNA"/>
</dbReference>
<dbReference type="GO" id="GO:0006952">
    <property type="term" value="P:defense response"/>
    <property type="evidence" value="ECO:0007669"/>
    <property type="project" value="UniProtKB-ARBA"/>
</dbReference>
<organism evidence="20 21">
    <name type="scientific">Linum tenue</name>
    <dbReference type="NCBI Taxonomy" id="586396"/>
    <lineage>
        <taxon>Eukaryota</taxon>
        <taxon>Viridiplantae</taxon>
        <taxon>Streptophyta</taxon>
        <taxon>Embryophyta</taxon>
        <taxon>Tracheophyta</taxon>
        <taxon>Spermatophyta</taxon>
        <taxon>Magnoliopsida</taxon>
        <taxon>eudicotyledons</taxon>
        <taxon>Gunneridae</taxon>
        <taxon>Pentapetalae</taxon>
        <taxon>rosids</taxon>
        <taxon>fabids</taxon>
        <taxon>Malpighiales</taxon>
        <taxon>Linaceae</taxon>
        <taxon>Linum</taxon>
    </lineage>
</organism>
<sequence length="303" mass="34088">MSDVADDESLSSPPPPLPPPPRPVLASSPRPVAIRSVWADNLESEFALIRAVVDDYPLISMDTEFPGVVMRPQGEEQGNRLQDPTGRYLSLKANVDMLKLIQVGLTIADRDGNLPDLGTGTTCFIWEFNFRDFDVTRDSHAHDSVDLLRRQGIDFEKNTKDGIEAVKFAELMMSSGLVLNDSVSWVTFHSAYDFGYLVKCLTQRPLPDRLTEFLDIVRMFFGDKVYDIKHLMRFVANLFGGLDRTCKTLGVERVTGKSHQAGSDSLATLHAFQKMREKYFNDWEDGAMEKYANVLYGLELLPS</sequence>
<dbReference type="PANTHER" id="PTHR10797">
    <property type="entry name" value="CCR4-NOT TRANSCRIPTION COMPLEX SUBUNIT"/>
    <property type="match status" value="1"/>
</dbReference>
<accession>A0AAV0I179</accession>
<evidence type="ECO:0000256" key="4">
    <source>
        <dbReference type="ARBA" id="ARBA00004496"/>
    </source>
</evidence>
<evidence type="ECO:0000256" key="12">
    <source>
        <dbReference type="ARBA" id="ARBA00022839"/>
    </source>
</evidence>
<dbReference type="EC" id="3.1.13.4" evidence="7"/>
<dbReference type="Proteomes" id="UP001154282">
    <property type="component" value="Unassembled WGS sequence"/>
</dbReference>
<dbReference type="InterPro" id="IPR036397">
    <property type="entry name" value="RNaseH_sf"/>
</dbReference>
<evidence type="ECO:0000256" key="11">
    <source>
        <dbReference type="ARBA" id="ARBA00022801"/>
    </source>
</evidence>
<evidence type="ECO:0000256" key="14">
    <source>
        <dbReference type="ARBA" id="ARBA00023015"/>
    </source>
</evidence>
<dbReference type="GO" id="GO:0005634">
    <property type="term" value="C:nucleus"/>
    <property type="evidence" value="ECO:0007669"/>
    <property type="project" value="UniProtKB-SubCell"/>
</dbReference>
<keyword evidence="10" id="KW-0479">Metal-binding</keyword>
<evidence type="ECO:0000256" key="9">
    <source>
        <dbReference type="ARBA" id="ARBA00022722"/>
    </source>
</evidence>
<gene>
    <name evidence="19" type="ORF">LITE_LOCUS7058</name>
    <name evidence="20" type="ORF">LITE_LOCUS7131</name>
</gene>
<dbReference type="FunFam" id="3.30.420.10:FF:000027">
    <property type="entry name" value="Putative CCR4-associated factor 1 7"/>
    <property type="match status" value="1"/>
</dbReference>
<comment type="similarity">
    <text evidence="5">Belongs to the CAF1 family.</text>
</comment>
<feature type="region of interest" description="Disordered" evidence="18">
    <location>
        <begin position="1"/>
        <end position="26"/>
    </location>
</feature>
<dbReference type="GO" id="GO:0003723">
    <property type="term" value="F:RNA binding"/>
    <property type="evidence" value="ECO:0007669"/>
    <property type="project" value="UniProtKB-KW"/>
</dbReference>
<name>A0AAV0I179_9ROSI</name>
<dbReference type="AlphaFoldDB" id="A0AAV0I179"/>
<evidence type="ECO:0000256" key="7">
    <source>
        <dbReference type="ARBA" id="ARBA00012161"/>
    </source>
</evidence>
<keyword evidence="14" id="KW-0805">Transcription regulation</keyword>
<dbReference type="EMBL" id="CAMGYJ010000003">
    <property type="protein sequence ID" value="CAI0391211.1"/>
    <property type="molecule type" value="Genomic_DNA"/>
</dbReference>
<dbReference type="SUPFAM" id="SSF53098">
    <property type="entry name" value="Ribonuclease H-like"/>
    <property type="match status" value="1"/>
</dbReference>
<evidence type="ECO:0000256" key="8">
    <source>
        <dbReference type="ARBA" id="ARBA00022490"/>
    </source>
</evidence>
<evidence type="ECO:0000313" key="19">
    <source>
        <dbReference type="EMBL" id="CAI0391211.1"/>
    </source>
</evidence>
<evidence type="ECO:0000256" key="3">
    <source>
        <dbReference type="ARBA" id="ARBA00004123"/>
    </source>
</evidence>
<keyword evidence="11" id="KW-0378">Hydrolase</keyword>
<evidence type="ECO:0000256" key="5">
    <source>
        <dbReference type="ARBA" id="ARBA00008372"/>
    </source>
</evidence>
<comment type="subunit">
    <text evidence="6">Component of the CCR4-NOT complex, at least composed of CRR4 and CAF1 proteins.</text>
</comment>
<evidence type="ECO:0000313" key="21">
    <source>
        <dbReference type="Proteomes" id="UP001154282"/>
    </source>
</evidence>
<dbReference type="GO" id="GO:0000289">
    <property type="term" value="P:nuclear-transcribed mRNA poly(A) tail shortening"/>
    <property type="evidence" value="ECO:0007669"/>
    <property type="project" value="UniProtKB-ARBA"/>
</dbReference>
<evidence type="ECO:0000256" key="6">
    <source>
        <dbReference type="ARBA" id="ARBA00011757"/>
    </source>
</evidence>
<evidence type="ECO:0000256" key="2">
    <source>
        <dbReference type="ARBA" id="ARBA00001968"/>
    </source>
</evidence>
<evidence type="ECO:0000256" key="17">
    <source>
        <dbReference type="ARBA" id="ARBA00025148"/>
    </source>
</evidence>
<keyword evidence="13" id="KW-0694">RNA-binding</keyword>
<keyword evidence="21" id="KW-1185">Reference proteome</keyword>